<gene>
    <name evidence="2" type="ordered locus">Sgly_0801</name>
</gene>
<evidence type="ECO:0000313" key="3">
    <source>
        <dbReference type="Proteomes" id="UP000007488"/>
    </source>
</evidence>
<dbReference type="KEGG" id="sgy:Sgly_0801"/>
<proteinExistence type="inferred from homology"/>
<dbReference type="SMART" id="SM00938">
    <property type="entry name" value="P-II"/>
    <property type="match status" value="1"/>
</dbReference>
<dbReference type="GO" id="GO:0005829">
    <property type="term" value="C:cytosol"/>
    <property type="evidence" value="ECO:0007669"/>
    <property type="project" value="TreeGrafter"/>
</dbReference>
<dbReference type="GO" id="GO:0006808">
    <property type="term" value="P:regulation of nitrogen utilization"/>
    <property type="evidence" value="ECO:0007669"/>
    <property type="project" value="InterPro"/>
</dbReference>
<dbReference type="eggNOG" id="COG0347">
    <property type="taxonomic scope" value="Bacteria"/>
</dbReference>
<evidence type="ECO:0000313" key="2">
    <source>
        <dbReference type="EMBL" id="ADY55154.1"/>
    </source>
</evidence>
<dbReference type="InterPro" id="IPR002187">
    <property type="entry name" value="N-reg_PII"/>
</dbReference>
<dbReference type="STRING" id="645991.Sgly_0801"/>
<evidence type="ECO:0000256" key="1">
    <source>
        <dbReference type="RuleBase" id="RU003936"/>
    </source>
</evidence>
<dbReference type="PRINTS" id="PR00340">
    <property type="entry name" value="PIIGLNB"/>
</dbReference>
<dbReference type="RefSeq" id="WP_013624025.1">
    <property type="nucleotide sequence ID" value="NC_015172.1"/>
</dbReference>
<keyword evidence="3" id="KW-1185">Reference proteome</keyword>
<reference evidence="2 3" key="1">
    <citation type="journal article" date="2011" name="Stand. Genomic Sci.">
        <title>Complete genome sequence of Syntrophobotulus glycolicus type strain (FlGlyR).</title>
        <authorList>
            <person name="Han C."/>
            <person name="Mwirichia R."/>
            <person name="Chertkov O."/>
            <person name="Held B."/>
            <person name="Lapidus A."/>
            <person name="Nolan M."/>
            <person name="Lucas S."/>
            <person name="Hammon N."/>
            <person name="Deshpande S."/>
            <person name="Cheng J.F."/>
            <person name="Tapia R."/>
            <person name="Goodwin L."/>
            <person name="Pitluck S."/>
            <person name="Huntemann M."/>
            <person name="Liolios K."/>
            <person name="Ivanova N."/>
            <person name="Pagani I."/>
            <person name="Mavromatis K."/>
            <person name="Ovchinikova G."/>
            <person name="Pati A."/>
            <person name="Chen A."/>
            <person name="Palaniappan K."/>
            <person name="Land M."/>
            <person name="Hauser L."/>
            <person name="Brambilla E.M."/>
            <person name="Rohde M."/>
            <person name="Spring S."/>
            <person name="Sikorski J."/>
            <person name="Goker M."/>
            <person name="Woyke T."/>
            <person name="Bristow J."/>
            <person name="Eisen J.A."/>
            <person name="Markowitz V."/>
            <person name="Hugenholtz P."/>
            <person name="Kyrpides N.C."/>
            <person name="Klenk H.P."/>
            <person name="Detter J.C."/>
        </authorList>
    </citation>
    <scope>NUCLEOTIDE SEQUENCE [LARGE SCALE GENOMIC DNA]</scope>
    <source>
        <strain evidence="3">DSM 8271 / FlGlyR</strain>
    </source>
</reference>
<dbReference type="PROSITE" id="PS51343">
    <property type="entry name" value="PII_GLNB_DOM"/>
    <property type="match status" value="1"/>
</dbReference>
<dbReference type="PROSITE" id="PS00638">
    <property type="entry name" value="PII_GLNB_CTER"/>
    <property type="match status" value="1"/>
</dbReference>
<dbReference type="Proteomes" id="UP000007488">
    <property type="component" value="Chromosome"/>
</dbReference>
<comment type="similarity">
    <text evidence="1">Belongs to the P(II) protein family.</text>
</comment>
<dbReference type="SUPFAM" id="SSF54913">
    <property type="entry name" value="GlnB-like"/>
    <property type="match status" value="1"/>
</dbReference>
<dbReference type="GO" id="GO:0005524">
    <property type="term" value="F:ATP binding"/>
    <property type="evidence" value="ECO:0007669"/>
    <property type="project" value="TreeGrafter"/>
</dbReference>
<accession>F0T190</accession>
<reference evidence="3" key="2">
    <citation type="submission" date="2011-02" db="EMBL/GenBank/DDBJ databases">
        <title>The complete genome of Syntrophobotulus glycolicus DSM 8271.</title>
        <authorList>
            <person name="Lucas S."/>
            <person name="Copeland A."/>
            <person name="Lapidus A."/>
            <person name="Bruce D."/>
            <person name="Goodwin L."/>
            <person name="Pitluck S."/>
            <person name="Kyrpides N."/>
            <person name="Mavromatis K."/>
            <person name="Pagani I."/>
            <person name="Ivanova N."/>
            <person name="Mikhailova N."/>
            <person name="Chertkov O."/>
            <person name="Held B."/>
            <person name="Detter J.C."/>
            <person name="Tapia R."/>
            <person name="Han C."/>
            <person name="Land M."/>
            <person name="Hauser L."/>
            <person name="Markowitz V."/>
            <person name="Cheng J.-F."/>
            <person name="Hugenholtz P."/>
            <person name="Woyke T."/>
            <person name="Wu D."/>
            <person name="Spring S."/>
            <person name="Schroeder M."/>
            <person name="Brambilla E."/>
            <person name="Klenk H.-P."/>
            <person name="Eisen J.A."/>
        </authorList>
    </citation>
    <scope>NUCLEOTIDE SEQUENCE [LARGE SCALE GENOMIC DNA]</scope>
    <source>
        <strain evidence="3">DSM 8271 / FlGlyR</strain>
    </source>
</reference>
<dbReference type="AlphaFoldDB" id="F0T190"/>
<organism evidence="2 3">
    <name type="scientific">Syntrophobotulus glycolicus (strain DSM 8271 / FlGlyR)</name>
    <dbReference type="NCBI Taxonomy" id="645991"/>
    <lineage>
        <taxon>Bacteria</taxon>
        <taxon>Bacillati</taxon>
        <taxon>Bacillota</taxon>
        <taxon>Clostridia</taxon>
        <taxon>Eubacteriales</taxon>
        <taxon>Desulfitobacteriaceae</taxon>
        <taxon>Syntrophobotulus</taxon>
    </lineage>
</organism>
<sequence>MKKVMIIIRPEKYRYTKEILEQEGFDAYSVVNVLGRGKKQVEFSLGDEIHSTGDKNDHRLITKKLITIYINDEEEEKLCSTVIRSNQTEQAGDGKIFVVPVKRSIRVRTGEENENVLI</sequence>
<dbReference type="GO" id="GO:0030234">
    <property type="term" value="F:enzyme regulator activity"/>
    <property type="evidence" value="ECO:0007669"/>
    <property type="project" value="InterPro"/>
</dbReference>
<protein>
    <submittedName>
        <fullName evidence="2">Nitrogen regulatory protein P-II</fullName>
    </submittedName>
</protein>
<dbReference type="EMBL" id="CP002547">
    <property type="protein sequence ID" value="ADY55154.1"/>
    <property type="molecule type" value="Genomic_DNA"/>
</dbReference>
<dbReference type="PANTHER" id="PTHR30115:SF11">
    <property type="entry name" value="NITROGEN REGULATORY PROTEIN P-II HOMOLOG"/>
    <property type="match status" value="1"/>
</dbReference>
<name>F0T190_SYNGF</name>
<dbReference type="PANTHER" id="PTHR30115">
    <property type="entry name" value="NITROGEN REGULATORY PROTEIN P-II"/>
    <property type="match status" value="1"/>
</dbReference>
<dbReference type="Gene3D" id="3.30.70.120">
    <property type="match status" value="1"/>
</dbReference>
<dbReference type="Pfam" id="PF00543">
    <property type="entry name" value="P-II"/>
    <property type="match status" value="1"/>
</dbReference>
<dbReference type="InterPro" id="IPR017918">
    <property type="entry name" value="N-reg_PII_CS"/>
</dbReference>
<dbReference type="HOGENOM" id="CLU_082268_0_1_9"/>
<dbReference type="InterPro" id="IPR011322">
    <property type="entry name" value="N-reg_PII-like_a/b"/>
</dbReference>
<dbReference type="InterPro" id="IPR015867">
    <property type="entry name" value="N-reg_PII/ATP_PRibTrfase_C"/>
</dbReference>